<sequence>MDEQIKKFIAYPMAIKVLKDDLEKFEDFRLRNVYLDMLESIIERMQKDFYRLKGKMHNVRKNEDGTYNINGQVHQFTAEELKEMTEELMSEYLHGDKAKPFERKERVWKKD</sequence>
<organism evidence="1 2">
    <name type="scientific">Oceanobacillus limi</name>
    <dbReference type="NCBI Taxonomy" id="930131"/>
    <lineage>
        <taxon>Bacteria</taxon>
        <taxon>Bacillati</taxon>
        <taxon>Bacillota</taxon>
        <taxon>Bacilli</taxon>
        <taxon>Bacillales</taxon>
        <taxon>Bacillaceae</taxon>
        <taxon>Oceanobacillus</taxon>
    </lineage>
</organism>
<dbReference type="EMBL" id="FOHE01000038">
    <property type="protein sequence ID" value="SET84371.1"/>
    <property type="molecule type" value="Genomic_DNA"/>
</dbReference>
<dbReference type="Proteomes" id="UP000198618">
    <property type="component" value="Unassembled WGS sequence"/>
</dbReference>
<dbReference type="OrthoDB" id="2968206at2"/>
<evidence type="ECO:0000313" key="1">
    <source>
        <dbReference type="EMBL" id="SET84371.1"/>
    </source>
</evidence>
<evidence type="ECO:0000313" key="2">
    <source>
        <dbReference type="Proteomes" id="UP000198618"/>
    </source>
</evidence>
<keyword evidence="2" id="KW-1185">Reference proteome</keyword>
<dbReference type="AlphaFoldDB" id="A0A1I0HKH3"/>
<protein>
    <submittedName>
        <fullName evidence="1">Uncharacterized protein</fullName>
    </submittedName>
</protein>
<reference evidence="1 2" key="1">
    <citation type="submission" date="2016-10" db="EMBL/GenBank/DDBJ databases">
        <authorList>
            <person name="de Groot N.N."/>
        </authorList>
    </citation>
    <scope>NUCLEOTIDE SEQUENCE [LARGE SCALE GENOMIC DNA]</scope>
    <source>
        <strain evidence="1 2">IBRC-M 10780</strain>
    </source>
</reference>
<dbReference type="RefSeq" id="WP_090873112.1">
    <property type="nucleotide sequence ID" value="NZ_FOHE01000038.1"/>
</dbReference>
<accession>A0A1I0HKH3</accession>
<name>A0A1I0HKH3_9BACI</name>
<dbReference type="STRING" id="930131.SAMN05216389_1388"/>
<dbReference type="InterPro" id="IPR058600">
    <property type="entry name" value="YhjD-like"/>
</dbReference>
<dbReference type="Pfam" id="PF26325">
    <property type="entry name" value="YhjD"/>
    <property type="match status" value="1"/>
</dbReference>
<proteinExistence type="predicted"/>
<gene>
    <name evidence="1" type="ORF">SAMN05216389_1388</name>
</gene>